<feature type="region of interest" description="Disordered" evidence="1">
    <location>
        <begin position="1"/>
        <end position="25"/>
    </location>
</feature>
<dbReference type="AlphaFoldDB" id="A0A195BE84"/>
<name>A0A195BE84_9HYME</name>
<dbReference type="EMBL" id="KQ976511">
    <property type="protein sequence ID" value="KYM82507.1"/>
    <property type="molecule type" value="Genomic_DNA"/>
</dbReference>
<evidence type="ECO:0000256" key="1">
    <source>
        <dbReference type="SAM" id="MobiDB-lite"/>
    </source>
</evidence>
<dbReference type="Proteomes" id="UP000078540">
    <property type="component" value="Unassembled WGS sequence"/>
</dbReference>
<reference evidence="2 3" key="1">
    <citation type="submission" date="2015-09" db="EMBL/GenBank/DDBJ databases">
        <title>Atta colombica WGS genome.</title>
        <authorList>
            <person name="Nygaard S."/>
            <person name="Hu H."/>
            <person name="Boomsma J."/>
            <person name="Zhang G."/>
        </authorList>
    </citation>
    <scope>NUCLEOTIDE SEQUENCE [LARGE SCALE GENOMIC DNA]</scope>
    <source>
        <strain evidence="2">Treedump-2</strain>
        <tissue evidence="2">Whole body</tissue>
    </source>
</reference>
<accession>A0A195BE84</accession>
<proteinExistence type="predicted"/>
<gene>
    <name evidence="2" type="ORF">ALC53_06997</name>
</gene>
<organism evidence="2 3">
    <name type="scientific">Atta colombica</name>
    <dbReference type="NCBI Taxonomy" id="520822"/>
    <lineage>
        <taxon>Eukaryota</taxon>
        <taxon>Metazoa</taxon>
        <taxon>Ecdysozoa</taxon>
        <taxon>Arthropoda</taxon>
        <taxon>Hexapoda</taxon>
        <taxon>Insecta</taxon>
        <taxon>Pterygota</taxon>
        <taxon>Neoptera</taxon>
        <taxon>Endopterygota</taxon>
        <taxon>Hymenoptera</taxon>
        <taxon>Apocrita</taxon>
        <taxon>Aculeata</taxon>
        <taxon>Formicoidea</taxon>
        <taxon>Formicidae</taxon>
        <taxon>Myrmicinae</taxon>
        <taxon>Atta</taxon>
    </lineage>
</organism>
<evidence type="ECO:0000313" key="2">
    <source>
        <dbReference type="EMBL" id="KYM82507.1"/>
    </source>
</evidence>
<protein>
    <submittedName>
        <fullName evidence="2">Uncharacterized protein</fullName>
    </submittedName>
</protein>
<evidence type="ECO:0000313" key="3">
    <source>
        <dbReference type="Proteomes" id="UP000078540"/>
    </source>
</evidence>
<sequence>MVDARPGPHSCRSVPSHFSITDRTNSRRVRRGWARGFCPARSFRVRMTTLEFAREDGTAQRRIGAASTFKRYLITPHSDHGRYE</sequence>
<keyword evidence="3" id="KW-1185">Reference proteome</keyword>